<protein>
    <submittedName>
        <fullName evidence="1">Uncharacterized protein</fullName>
    </submittedName>
</protein>
<reference evidence="2" key="1">
    <citation type="journal article" date="2015" name="MBio">
        <title>Genome-Resolved Metagenomic Analysis Reveals Roles for Candidate Phyla and Other Microbial Community Members in Biogeochemical Transformations in Oil Reservoirs.</title>
        <authorList>
            <person name="Hu P."/>
            <person name="Tom L."/>
            <person name="Singh A."/>
            <person name="Thomas B.C."/>
            <person name="Baker B.J."/>
            <person name="Piceno Y.M."/>
            <person name="Andersen G.L."/>
            <person name="Banfield J.F."/>
        </authorList>
    </citation>
    <scope>NUCLEOTIDE SEQUENCE [LARGE SCALE GENOMIC DNA]</scope>
</reference>
<proteinExistence type="predicted"/>
<dbReference type="AlphaFoldDB" id="A0A101HSD6"/>
<gene>
    <name evidence="1" type="ORF">XD94_0170</name>
</gene>
<organism evidence="1 2">
    <name type="scientific">Mesotoga prima</name>
    <dbReference type="NCBI Taxonomy" id="1184387"/>
    <lineage>
        <taxon>Bacteria</taxon>
        <taxon>Thermotogati</taxon>
        <taxon>Thermotogota</taxon>
        <taxon>Thermotogae</taxon>
        <taxon>Kosmotogales</taxon>
        <taxon>Kosmotogaceae</taxon>
        <taxon>Mesotoga</taxon>
    </lineage>
</organism>
<accession>A0A101HSD6</accession>
<dbReference type="PROSITE" id="PS51257">
    <property type="entry name" value="PROKAR_LIPOPROTEIN"/>
    <property type="match status" value="1"/>
</dbReference>
<dbReference type="EMBL" id="LGGP01000015">
    <property type="protein sequence ID" value="KUK82103.1"/>
    <property type="molecule type" value="Genomic_DNA"/>
</dbReference>
<evidence type="ECO:0000313" key="1">
    <source>
        <dbReference type="EMBL" id="KUK82103.1"/>
    </source>
</evidence>
<sequence length="644" mass="70680">MKDIRKIRWLFVVTLLVVILGACSDSTSHSLSIVSIECEGTMCYLKLDVSSPGRDLPSVLVTVGRSPLDGNDGMKFKGSEISFELKEHGTHSIYVTLIEGKRFLTTPAYAKATVNLQPPNAPVFRWNLAQGELTLTLETETNGSVTDYLILVNDTEYGSSDGVFTFPIERDNEYIVQAFSRSGSITSKPSVIDLRLSEDFPPVVDLSIGQPYLGGPLGAAISDDWDSVADLSIRAYIEESGIPLLFDGTKLIPEIPLPEGQNTLVVQVIDSSGNKTECRRQIQVIRKTSVDLPELYIEEGTIRNARWSASEGPVELQRYRDGEWITLSTHMPNERSSVITKESISENGDLYRIVFESDRERFMPSVPVFAKESLFRRFSTEVISSFLGMDALLVGGNDYRFYGNIVVRDGSVMRAESGSSLTIPKGNTLLVSGVLDLEGRKDRISVNPGGSTGTIEVANNGVLIARSVDFNNTRILVKEAAVVVFENCTFSRGLEIEGARTVQIYGSNVKGEVVVENVREMLVHISDFSGTEVTFSNLGMAMLSRSDMKSQTLQVINSRIEVVDSLIESKSVLVNKTSRFSFIGGPLIDTVIEVSGASSLHIDEPQIIGSVTIDIKELSRLSVQKKVEGLLEILSDEKSAIKVF</sequence>
<name>A0A101HSD6_9BACT</name>
<dbReference type="Proteomes" id="UP000054092">
    <property type="component" value="Unassembled WGS sequence"/>
</dbReference>
<comment type="caution">
    <text evidence="1">The sequence shown here is derived from an EMBL/GenBank/DDBJ whole genome shotgun (WGS) entry which is preliminary data.</text>
</comment>
<dbReference type="PATRIC" id="fig|1184387.3.peg.465"/>
<evidence type="ECO:0000313" key="2">
    <source>
        <dbReference type="Proteomes" id="UP000054092"/>
    </source>
</evidence>